<feature type="compositionally biased region" description="Basic and acidic residues" evidence="1">
    <location>
        <begin position="1"/>
        <end position="18"/>
    </location>
</feature>
<proteinExistence type="predicted"/>
<dbReference type="Proteomes" id="UP001516400">
    <property type="component" value="Unassembled WGS sequence"/>
</dbReference>
<reference evidence="2 3" key="1">
    <citation type="journal article" date="2021" name="BMC Biol.">
        <title>Horizontally acquired antibacterial genes associated with adaptive radiation of ladybird beetles.</title>
        <authorList>
            <person name="Li H.S."/>
            <person name="Tang X.F."/>
            <person name="Huang Y.H."/>
            <person name="Xu Z.Y."/>
            <person name="Chen M.L."/>
            <person name="Du X.Y."/>
            <person name="Qiu B.Y."/>
            <person name="Chen P.T."/>
            <person name="Zhang W."/>
            <person name="Slipinski A."/>
            <person name="Escalona H.E."/>
            <person name="Waterhouse R.M."/>
            <person name="Zwick A."/>
            <person name="Pang H."/>
        </authorList>
    </citation>
    <scope>NUCLEOTIDE SEQUENCE [LARGE SCALE GENOMIC DNA]</scope>
    <source>
        <strain evidence="2">SYSU2018</strain>
    </source>
</reference>
<evidence type="ECO:0000313" key="3">
    <source>
        <dbReference type="Proteomes" id="UP001516400"/>
    </source>
</evidence>
<dbReference type="AlphaFoldDB" id="A0ABD2N6H7"/>
<name>A0ABD2N6H7_9CUCU</name>
<comment type="caution">
    <text evidence="2">The sequence shown here is derived from an EMBL/GenBank/DDBJ whole genome shotgun (WGS) entry which is preliminary data.</text>
</comment>
<protein>
    <submittedName>
        <fullName evidence="2">Uncharacterized protein</fullName>
    </submittedName>
</protein>
<dbReference type="EMBL" id="JABFTP020000062">
    <property type="protein sequence ID" value="KAL3273905.1"/>
    <property type="molecule type" value="Genomic_DNA"/>
</dbReference>
<gene>
    <name evidence="2" type="ORF">HHI36_015332</name>
</gene>
<evidence type="ECO:0000256" key="1">
    <source>
        <dbReference type="SAM" id="MobiDB-lite"/>
    </source>
</evidence>
<feature type="region of interest" description="Disordered" evidence="1">
    <location>
        <begin position="1"/>
        <end position="23"/>
    </location>
</feature>
<organism evidence="2 3">
    <name type="scientific">Cryptolaemus montrouzieri</name>
    <dbReference type="NCBI Taxonomy" id="559131"/>
    <lineage>
        <taxon>Eukaryota</taxon>
        <taxon>Metazoa</taxon>
        <taxon>Ecdysozoa</taxon>
        <taxon>Arthropoda</taxon>
        <taxon>Hexapoda</taxon>
        <taxon>Insecta</taxon>
        <taxon>Pterygota</taxon>
        <taxon>Neoptera</taxon>
        <taxon>Endopterygota</taxon>
        <taxon>Coleoptera</taxon>
        <taxon>Polyphaga</taxon>
        <taxon>Cucujiformia</taxon>
        <taxon>Coccinelloidea</taxon>
        <taxon>Coccinellidae</taxon>
        <taxon>Scymninae</taxon>
        <taxon>Scymnini</taxon>
        <taxon>Cryptolaemus</taxon>
    </lineage>
</organism>
<sequence length="114" mass="13082">MESGSDLREVEEGTAEKTAKRRKISGSIRDVMKILRARTHEVGLDMSATDFAALRTLMNPKTTGYSYLECDPNISLINEKAYTETPDDWREVIRNSRLKPTPFQEEDSRKMFHA</sequence>
<keyword evidence="3" id="KW-1185">Reference proteome</keyword>
<evidence type="ECO:0000313" key="2">
    <source>
        <dbReference type="EMBL" id="KAL3273905.1"/>
    </source>
</evidence>
<accession>A0ABD2N6H7</accession>